<evidence type="ECO:0000313" key="2">
    <source>
        <dbReference type="EMBL" id="KAF9615452.1"/>
    </source>
</evidence>
<proteinExistence type="inferred from homology"/>
<dbReference type="PANTHER" id="PTHR30546:SF24">
    <property type="entry name" value="NAD(P)H DEHYDROGENASE (QUINONE)"/>
    <property type="match status" value="1"/>
</dbReference>
<dbReference type="PANTHER" id="PTHR30546">
    <property type="entry name" value="FLAVODOXIN-RELATED PROTEIN WRBA-RELATED"/>
    <property type="match status" value="1"/>
</dbReference>
<accession>A0A835IF48</accession>
<dbReference type="SUPFAM" id="SSF52218">
    <property type="entry name" value="Flavoproteins"/>
    <property type="match status" value="1"/>
</dbReference>
<organism evidence="2 3">
    <name type="scientific">Coptis chinensis</name>
    <dbReference type="NCBI Taxonomy" id="261450"/>
    <lineage>
        <taxon>Eukaryota</taxon>
        <taxon>Viridiplantae</taxon>
        <taxon>Streptophyta</taxon>
        <taxon>Embryophyta</taxon>
        <taxon>Tracheophyta</taxon>
        <taxon>Spermatophyta</taxon>
        <taxon>Magnoliopsida</taxon>
        <taxon>Ranunculales</taxon>
        <taxon>Ranunculaceae</taxon>
        <taxon>Coptidoideae</taxon>
        <taxon>Coptis</taxon>
    </lineage>
</organism>
<evidence type="ECO:0000313" key="3">
    <source>
        <dbReference type="Proteomes" id="UP000631114"/>
    </source>
</evidence>
<gene>
    <name evidence="2" type="ORF">IFM89_023558</name>
</gene>
<name>A0A835IF48_9MAGN</name>
<reference evidence="2 3" key="1">
    <citation type="submission" date="2020-10" db="EMBL/GenBank/DDBJ databases">
        <title>The Coptis chinensis genome and diversification of protoberbering-type alkaloids.</title>
        <authorList>
            <person name="Wang B."/>
            <person name="Shu S."/>
            <person name="Song C."/>
            <person name="Liu Y."/>
        </authorList>
    </citation>
    <scope>NUCLEOTIDE SEQUENCE [LARGE SCALE GENOMIC DNA]</scope>
    <source>
        <strain evidence="2">HL-2020</strain>
        <tissue evidence="2">Leaf</tissue>
    </source>
</reference>
<dbReference type="GO" id="GO:0016020">
    <property type="term" value="C:membrane"/>
    <property type="evidence" value="ECO:0007669"/>
    <property type="project" value="TreeGrafter"/>
</dbReference>
<dbReference type="Gene3D" id="3.40.50.360">
    <property type="match status" value="1"/>
</dbReference>
<comment type="similarity">
    <text evidence="1">Belongs to the WrbA family.</text>
</comment>
<keyword evidence="3" id="KW-1185">Reference proteome</keyword>
<dbReference type="GO" id="GO:0003955">
    <property type="term" value="F:NAD(P)H dehydrogenase (quinone) activity"/>
    <property type="evidence" value="ECO:0007669"/>
    <property type="project" value="TreeGrafter"/>
</dbReference>
<protein>
    <recommendedName>
        <fullName evidence="4">NAD(P)H dehydrogenase (quinone)</fullName>
    </recommendedName>
</protein>
<dbReference type="Proteomes" id="UP000631114">
    <property type="component" value="Unassembled WGS sequence"/>
</dbReference>
<dbReference type="EMBL" id="JADFTS010000003">
    <property type="protein sequence ID" value="KAF9615452.1"/>
    <property type="molecule type" value="Genomic_DNA"/>
</dbReference>
<sequence length="89" mass="10083">MYGQKGVDLIEGYLYRVPETLPIQVLEQMKVPEKDGGIKVMSNAEKLVEADGILFGFPTRYGSMVARTNEVVFQFYWAIVEGTETCWEA</sequence>
<evidence type="ECO:0008006" key="4">
    <source>
        <dbReference type="Google" id="ProtNLM"/>
    </source>
</evidence>
<dbReference type="AlphaFoldDB" id="A0A835IF48"/>
<dbReference type="InterPro" id="IPR029039">
    <property type="entry name" value="Flavoprotein-like_sf"/>
</dbReference>
<dbReference type="OrthoDB" id="504689at2759"/>
<comment type="caution">
    <text evidence="2">The sequence shown here is derived from an EMBL/GenBank/DDBJ whole genome shotgun (WGS) entry which is preliminary data.</text>
</comment>
<evidence type="ECO:0000256" key="1">
    <source>
        <dbReference type="ARBA" id="ARBA00006961"/>
    </source>
</evidence>